<dbReference type="CDD" id="cd00096">
    <property type="entry name" value="Ig"/>
    <property type="match status" value="3"/>
</dbReference>
<feature type="domain" description="Ig-like" evidence="8">
    <location>
        <begin position="305"/>
        <end position="394"/>
    </location>
</feature>
<keyword evidence="4" id="KW-0325">Glycoprotein</keyword>
<keyword evidence="6" id="KW-1133">Transmembrane helix</keyword>
<dbReference type="SUPFAM" id="SSF48726">
    <property type="entry name" value="Immunoglobulin"/>
    <property type="match status" value="4"/>
</dbReference>
<dbReference type="InterPro" id="IPR003599">
    <property type="entry name" value="Ig_sub"/>
</dbReference>
<evidence type="ECO:0000256" key="5">
    <source>
        <dbReference type="ARBA" id="ARBA00023319"/>
    </source>
</evidence>
<sequence>MGPLAELLLLLCVLYGGSCEDSAIIVPGEEGGQAVLPCNTMAVNATSVTWFMVNPRVEVLSCDKEGSSNPKYSRLNGSSLLILDLRLQDEGFYGCKVCSEMADPPAHIQLKIASGPHNITFQISPTNILPNGTHYTSRGSQLNFSCSSYSSPEPTNTIAFHVGNQSELFDSQNTSMLNFSLTNVAPNYQGNYTCTVVNPLSKKTRDYTIPLLVYHPPAYAMGCSVNYTGVPSQFSLTCYWLGGYPAPQLQWENDGKILSNGTLDTLLVTLNSSEYTDKPKPTCKGQHTITNEIKVDTCNVHLGYPNLQSHALRTCIKGENVTLSCSVFGANPPAVITWLRNVSNPNVEVRSGAKYQIVQIGNDSFLTIVNCSKEEDEGNYICKSENGVATKEIYIWLDVTTPHNIVGLVSAIMILFLVVVALITGTVLYCDPQIYIKANPFRKGESEVLVLVESEEEEEMQQVGDSVVNTPYTDAEPSTPAVANGNIYKHEVLFHSPPDNISSDLLSEVSEETEGEHLEEDF</sequence>
<dbReference type="EMBL" id="WNYA01000001">
    <property type="protein sequence ID" value="KAG8597882.1"/>
    <property type="molecule type" value="Genomic_DNA"/>
</dbReference>
<evidence type="ECO:0000256" key="6">
    <source>
        <dbReference type="SAM" id="Phobius"/>
    </source>
</evidence>
<evidence type="ECO:0000256" key="7">
    <source>
        <dbReference type="SAM" id="SignalP"/>
    </source>
</evidence>
<evidence type="ECO:0000313" key="9">
    <source>
        <dbReference type="EMBL" id="KAG8597882.1"/>
    </source>
</evidence>
<dbReference type="GO" id="GO:0005911">
    <property type="term" value="C:cell-cell junction"/>
    <property type="evidence" value="ECO:0007669"/>
    <property type="project" value="TreeGrafter"/>
</dbReference>
<organism evidence="9 10">
    <name type="scientific">Engystomops pustulosus</name>
    <name type="common">Tungara frog</name>
    <name type="synonym">Physalaemus pustulosus</name>
    <dbReference type="NCBI Taxonomy" id="76066"/>
    <lineage>
        <taxon>Eukaryota</taxon>
        <taxon>Metazoa</taxon>
        <taxon>Chordata</taxon>
        <taxon>Craniata</taxon>
        <taxon>Vertebrata</taxon>
        <taxon>Euteleostomi</taxon>
        <taxon>Amphibia</taxon>
        <taxon>Batrachia</taxon>
        <taxon>Anura</taxon>
        <taxon>Neobatrachia</taxon>
        <taxon>Hyloidea</taxon>
        <taxon>Leptodactylidae</taxon>
        <taxon>Leiuperinae</taxon>
        <taxon>Engystomops</taxon>
    </lineage>
</organism>
<evidence type="ECO:0000256" key="4">
    <source>
        <dbReference type="ARBA" id="ARBA00023180"/>
    </source>
</evidence>
<evidence type="ECO:0000259" key="8">
    <source>
        <dbReference type="PROSITE" id="PS50835"/>
    </source>
</evidence>
<dbReference type="SMART" id="SM00408">
    <property type="entry name" value="IGc2"/>
    <property type="match status" value="4"/>
</dbReference>
<reference evidence="9" key="1">
    <citation type="thesis" date="2020" institute="ProQuest LLC" country="789 East Eisenhower Parkway, Ann Arbor, MI, USA">
        <title>Comparative Genomics and Chromosome Evolution.</title>
        <authorList>
            <person name="Mudd A.B."/>
        </authorList>
    </citation>
    <scope>NUCLEOTIDE SEQUENCE</scope>
    <source>
        <strain evidence="9">237g6f4</strain>
        <tissue evidence="9">Blood</tissue>
    </source>
</reference>
<feature type="domain" description="Ig-like" evidence="8">
    <location>
        <begin position="3"/>
        <end position="113"/>
    </location>
</feature>
<comment type="caution">
    <text evidence="9">The sequence shown here is derived from an EMBL/GenBank/DDBJ whole genome shotgun (WGS) entry which is preliminary data.</text>
</comment>
<evidence type="ECO:0000313" key="10">
    <source>
        <dbReference type="Proteomes" id="UP000824782"/>
    </source>
</evidence>
<dbReference type="Proteomes" id="UP000824782">
    <property type="component" value="Unassembled WGS sequence"/>
</dbReference>
<dbReference type="GO" id="GO:0050839">
    <property type="term" value="F:cell adhesion molecule binding"/>
    <property type="evidence" value="ECO:0007669"/>
    <property type="project" value="TreeGrafter"/>
</dbReference>
<accession>A0AAV7DK34</accession>
<dbReference type="PANTHER" id="PTHR11640">
    <property type="entry name" value="NEPHRIN"/>
    <property type="match status" value="1"/>
</dbReference>
<evidence type="ECO:0000256" key="1">
    <source>
        <dbReference type="ARBA" id="ARBA00004479"/>
    </source>
</evidence>
<dbReference type="InterPro" id="IPR013098">
    <property type="entry name" value="Ig_I-set"/>
</dbReference>
<dbReference type="PANTHER" id="PTHR11640:SF157">
    <property type="entry name" value="V-SET AND IMMUNOGLOBULIN DOMAIN-CONTAINING PROTEIN 10"/>
    <property type="match status" value="1"/>
</dbReference>
<dbReference type="GO" id="GO:0005886">
    <property type="term" value="C:plasma membrane"/>
    <property type="evidence" value="ECO:0007669"/>
    <property type="project" value="TreeGrafter"/>
</dbReference>
<gene>
    <name evidence="9" type="ORF">GDO81_002419</name>
</gene>
<name>A0AAV7DK34_ENGPU</name>
<dbReference type="InterPro" id="IPR051275">
    <property type="entry name" value="Cell_adhesion_signaling"/>
</dbReference>
<keyword evidence="2 6" id="KW-0472">Membrane</keyword>
<feature type="signal peptide" evidence="7">
    <location>
        <begin position="1"/>
        <end position="19"/>
    </location>
</feature>
<keyword evidence="7" id="KW-0732">Signal</keyword>
<dbReference type="Pfam" id="PF13927">
    <property type="entry name" value="Ig_3"/>
    <property type="match status" value="1"/>
</dbReference>
<dbReference type="InterPro" id="IPR007110">
    <property type="entry name" value="Ig-like_dom"/>
</dbReference>
<keyword evidence="6" id="KW-0812">Transmembrane</keyword>
<evidence type="ECO:0000256" key="3">
    <source>
        <dbReference type="ARBA" id="ARBA00023157"/>
    </source>
</evidence>
<protein>
    <recommendedName>
        <fullName evidence="8">Ig-like domain-containing protein</fullName>
    </recommendedName>
</protein>
<dbReference type="InterPro" id="IPR013783">
    <property type="entry name" value="Ig-like_fold"/>
</dbReference>
<dbReference type="InterPro" id="IPR003598">
    <property type="entry name" value="Ig_sub2"/>
</dbReference>
<dbReference type="Gene3D" id="2.60.40.10">
    <property type="entry name" value="Immunoglobulins"/>
    <property type="match status" value="3"/>
</dbReference>
<proteinExistence type="predicted"/>
<dbReference type="GO" id="GO:0007416">
    <property type="term" value="P:synapse assembly"/>
    <property type="evidence" value="ECO:0007669"/>
    <property type="project" value="TreeGrafter"/>
</dbReference>
<dbReference type="SMART" id="SM00409">
    <property type="entry name" value="IG"/>
    <property type="match status" value="3"/>
</dbReference>
<feature type="domain" description="Ig-like" evidence="8">
    <location>
        <begin position="216"/>
        <end position="296"/>
    </location>
</feature>
<dbReference type="PROSITE" id="PS50835">
    <property type="entry name" value="IG_LIKE"/>
    <property type="match status" value="4"/>
</dbReference>
<dbReference type="GO" id="GO:0098609">
    <property type="term" value="P:cell-cell adhesion"/>
    <property type="evidence" value="ECO:0007669"/>
    <property type="project" value="TreeGrafter"/>
</dbReference>
<dbReference type="AlphaFoldDB" id="A0AAV7DK34"/>
<keyword evidence="3" id="KW-1015">Disulfide bond</keyword>
<feature type="transmembrane region" description="Helical" evidence="6">
    <location>
        <begin position="405"/>
        <end position="430"/>
    </location>
</feature>
<feature type="chain" id="PRO_5043922105" description="Ig-like domain-containing protein" evidence="7">
    <location>
        <begin position="20"/>
        <end position="522"/>
    </location>
</feature>
<keyword evidence="5" id="KW-0393">Immunoglobulin domain</keyword>
<evidence type="ECO:0000256" key="2">
    <source>
        <dbReference type="ARBA" id="ARBA00023136"/>
    </source>
</evidence>
<feature type="domain" description="Ig-like" evidence="8">
    <location>
        <begin position="125"/>
        <end position="210"/>
    </location>
</feature>
<dbReference type="InterPro" id="IPR036179">
    <property type="entry name" value="Ig-like_dom_sf"/>
</dbReference>
<dbReference type="Pfam" id="PF07679">
    <property type="entry name" value="I-set"/>
    <property type="match status" value="1"/>
</dbReference>
<comment type="subcellular location">
    <subcellularLocation>
        <location evidence="1">Membrane</location>
        <topology evidence="1">Single-pass type I membrane protein</topology>
    </subcellularLocation>
</comment>
<keyword evidence="10" id="KW-1185">Reference proteome</keyword>